<gene>
    <name evidence="2" type="primary">PRR7</name>
</gene>
<feature type="compositionally biased region" description="Polar residues" evidence="1">
    <location>
        <begin position="149"/>
        <end position="159"/>
    </location>
</feature>
<evidence type="ECO:0000256" key="1">
    <source>
        <dbReference type="SAM" id="MobiDB-lite"/>
    </source>
</evidence>
<feature type="non-terminal residue" evidence="2">
    <location>
        <position position="276"/>
    </location>
</feature>
<sequence>IDAMEKDLEMRVPRKQNPHTEEQMKKVLTAGDTTENDSEMDCKRNEDQLLMNQSEPESEKTRCESQNKAVDLLGSFAFNADLQMESIDFNSPGGLAKAPNGKDKAVYEDNEMPSLELSLKRMRDVQGTKKSAHDRNILRHSDLSAFSKYSSAPTTNQAPTGIIGSCSPAGSSSEAAKMESLRNLQSNSNSPPPNQGSNGGSIGSSNNNDMSSTTNKAVKGHHPSSAFQPVDSSRIFPLRPAALGGNKTDAVTCKMNQGQSQDVNQHILFHHDPHYY</sequence>
<organism evidence="2">
    <name type="scientific">Sonneratia caseolaris</name>
    <dbReference type="NCBI Taxonomy" id="122814"/>
    <lineage>
        <taxon>Eukaryota</taxon>
        <taxon>Viridiplantae</taxon>
        <taxon>Streptophyta</taxon>
        <taxon>Embryophyta</taxon>
        <taxon>Tracheophyta</taxon>
        <taxon>Spermatophyta</taxon>
        <taxon>Magnoliopsida</taxon>
        <taxon>eudicotyledons</taxon>
        <taxon>Gunneridae</taxon>
        <taxon>Pentapetalae</taxon>
        <taxon>rosids</taxon>
        <taxon>malvids</taxon>
        <taxon>Myrtales</taxon>
        <taxon>Lythraceae</taxon>
        <taxon>Sonneratia</taxon>
    </lineage>
</organism>
<evidence type="ECO:0000313" key="2">
    <source>
        <dbReference type="EMBL" id="AFU73916.1"/>
    </source>
</evidence>
<feature type="region of interest" description="Disordered" evidence="1">
    <location>
        <begin position="149"/>
        <end position="232"/>
    </location>
</feature>
<feature type="non-terminal residue" evidence="2">
    <location>
        <position position="1"/>
    </location>
</feature>
<feature type="region of interest" description="Disordered" evidence="1">
    <location>
        <begin position="1"/>
        <end position="25"/>
    </location>
</feature>
<name>A0A0R4XCA8_9MYRT</name>
<dbReference type="AlphaFoldDB" id="A0A0R4XCA8"/>
<proteinExistence type="predicted"/>
<dbReference type="EMBL" id="JQ241327">
    <property type="protein sequence ID" value="AFU73916.1"/>
    <property type="molecule type" value="Genomic_DNA"/>
</dbReference>
<reference evidence="2" key="1">
    <citation type="submission" date="2011-12" db="EMBL/GenBank/DDBJ databases">
        <title>Exploring the speciation and salt adaptation of Sonneratia, a typical mangrove genus, through large scale detection of positive selection using Illumina platform.</title>
        <authorList>
            <person name="Chen S."/>
            <person name="Zhou R."/>
            <person name="Shi S."/>
        </authorList>
    </citation>
    <scope>NUCLEOTIDE SEQUENCE</scope>
</reference>
<accession>A0A0R4XCA8</accession>
<protein>
    <submittedName>
        <fullName evidence="2">Pseudo-response regulator 7</fullName>
    </submittedName>
</protein>
<feature type="compositionally biased region" description="Low complexity" evidence="1">
    <location>
        <begin position="203"/>
        <end position="215"/>
    </location>
</feature>